<organism evidence="1 2">
    <name type="scientific">Cryobacterium serini</name>
    <dbReference type="NCBI Taxonomy" id="1259201"/>
    <lineage>
        <taxon>Bacteria</taxon>
        <taxon>Bacillati</taxon>
        <taxon>Actinomycetota</taxon>
        <taxon>Actinomycetes</taxon>
        <taxon>Micrococcales</taxon>
        <taxon>Microbacteriaceae</taxon>
        <taxon>Cryobacterium</taxon>
    </lineage>
</organism>
<dbReference type="RefSeq" id="WP_134529735.1">
    <property type="nucleotide sequence ID" value="NZ_SOHN01000011.1"/>
</dbReference>
<comment type="caution">
    <text evidence="1">The sequence shown here is derived from an EMBL/GenBank/DDBJ whole genome shotgun (WGS) entry which is preliminary data.</text>
</comment>
<dbReference type="Proteomes" id="UP000297626">
    <property type="component" value="Unassembled WGS sequence"/>
</dbReference>
<accession>A0A4R9BP39</accession>
<protein>
    <submittedName>
        <fullName evidence="1">Uncharacterized protein</fullName>
    </submittedName>
</protein>
<sequence length="72" mass="8106">MNIELWWPKLTPSTRQWLIQNNGDTVQPELVGEIMRAGGEVATDSEGEQSGVYLSDDDIDWIETVANEEEPT</sequence>
<gene>
    <name evidence="1" type="ORF">E3T51_10270</name>
</gene>
<reference evidence="1 2" key="1">
    <citation type="submission" date="2019-03" db="EMBL/GenBank/DDBJ databases">
        <title>Genomics of glacier-inhabiting Cryobacterium strains.</title>
        <authorList>
            <person name="Liu Q."/>
            <person name="Xin Y.-H."/>
        </authorList>
    </citation>
    <scope>NUCLEOTIDE SEQUENCE [LARGE SCALE GENOMIC DNA]</scope>
    <source>
        <strain evidence="1 2">Sr54</strain>
    </source>
</reference>
<evidence type="ECO:0000313" key="1">
    <source>
        <dbReference type="EMBL" id="TFD87838.1"/>
    </source>
</evidence>
<proteinExistence type="predicted"/>
<keyword evidence="2" id="KW-1185">Reference proteome</keyword>
<dbReference type="EMBL" id="SOHN01000011">
    <property type="protein sequence ID" value="TFD87838.1"/>
    <property type="molecule type" value="Genomic_DNA"/>
</dbReference>
<evidence type="ECO:0000313" key="2">
    <source>
        <dbReference type="Proteomes" id="UP000297626"/>
    </source>
</evidence>
<name>A0A4R9BP39_9MICO</name>
<dbReference type="AlphaFoldDB" id="A0A4R9BP39"/>